<reference evidence="1 2" key="1">
    <citation type="submission" date="2023-01" db="EMBL/GenBank/DDBJ databases">
        <title>Novel diversity within Roseofilum (Cyanobacteria; Desertifilaceae) from marine benthic mats with descriptions of four novel species.</title>
        <authorList>
            <person name="Wang Y."/>
            <person name="Berthold D.E."/>
            <person name="Hu J."/>
            <person name="Lefler F.W."/>
            <person name="Laughinghouse H.D. IV."/>
        </authorList>
    </citation>
    <scope>NUCLEOTIDE SEQUENCE [LARGE SCALE GENOMIC DNA]</scope>
    <source>
        <strain evidence="1 2">BLCC-M143</strain>
    </source>
</reference>
<accession>A0ABT7BZT0</accession>
<organism evidence="1 2">
    <name type="scientific">Roseofilum casamattae BLCC-M143</name>
    <dbReference type="NCBI Taxonomy" id="3022442"/>
    <lineage>
        <taxon>Bacteria</taxon>
        <taxon>Bacillati</taxon>
        <taxon>Cyanobacteriota</taxon>
        <taxon>Cyanophyceae</taxon>
        <taxon>Desertifilales</taxon>
        <taxon>Desertifilaceae</taxon>
        <taxon>Roseofilum</taxon>
        <taxon>Roseofilum casamattae</taxon>
    </lineage>
</organism>
<evidence type="ECO:0000313" key="2">
    <source>
        <dbReference type="Proteomes" id="UP001232992"/>
    </source>
</evidence>
<keyword evidence="2" id="KW-1185">Reference proteome</keyword>
<protein>
    <submittedName>
        <fullName evidence="1">Uncharacterized protein</fullName>
    </submittedName>
</protein>
<dbReference type="Proteomes" id="UP001232992">
    <property type="component" value="Unassembled WGS sequence"/>
</dbReference>
<gene>
    <name evidence="1" type="ORF">PMH09_15365</name>
</gene>
<evidence type="ECO:0000313" key="1">
    <source>
        <dbReference type="EMBL" id="MDJ1184565.1"/>
    </source>
</evidence>
<comment type="caution">
    <text evidence="1">The sequence shown here is derived from an EMBL/GenBank/DDBJ whole genome shotgun (WGS) entry which is preliminary data.</text>
</comment>
<name>A0ABT7BZT0_9CYAN</name>
<dbReference type="EMBL" id="JAQOSQ010000016">
    <property type="protein sequence ID" value="MDJ1184565.1"/>
    <property type="molecule type" value="Genomic_DNA"/>
</dbReference>
<proteinExistence type="predicted"/>
<sequence>MGANLICAELGDANLLGARLERWP</sequence>